<feature type="non-terminal residue" evidence="2">
    <location>
        <position position="121"/>
    </location>
</feature>
<protein>
    <submittedName>
        <fullName evidence="2">Uncharacterized protein</fullName>
    </submittedName>
</protein>
<evidence type="ECO:0000313" key="3">
    <source>
        <dbReference type="Proteomes" id="UP001482620"/>
    </source>
</evidence>
<gene>
    <name evidence="2" type="ORF">ILYODFUR_034170</name>
</gene>
<sequence>MKISSSKSEAMVIDLKRMAYPLQVGGQLGHPGEVPSRAAVPPHGEKPVEVDRAFIQDAHWSPPLAGVPGTSHQEEAQGTAQDTPERCLLAGLGMPWAPPGGAGGGFWGEGHLGVSTESAAP</sequence>
<organism evidence="2 3">
    <name type="scientific">Ilyodon furcidens</name>
    <name type="common">goldbreast splitfin</name>
    <dbReference type="NCBI Taxonomy" id="33524"/>
    <lineage>
        <taxon>Eukaryota</taxon>
        <taxon>Metazoa</taxon>
        <taxon>Chordata</taxon>
        <taxon>Craniata</taxon>
        <taxon>Vertebrata</taxon>
        <taxon>Euteleostomi</taxon>
        <taxon>Actinopterygii</taxon>
        <taxon>Neopterygii</taxon>
        <taxon>Teleostei</taxon>
        <taxon>Neoteleostei</taxon>
        <taxon>Acanthomorphata</taxon>
        <taxon>Ovalentaria</taxon>
        <taxon>Atherinomorphae</taxon>
        <taxon>Cyprinodontiformes</taxon>
        <taxon>Goodeidae</taxon>
        <taxon>Ilyodon</taxon>
    </lineage>
</organism>
<dbReference type="EMBL" id="JAHRIQ010098748">
    <property type="protein sequence ID" value="MEQ2253627.1"/>
    <property type="molecule type" value="Genomic_DNA"/>
</dbReference>
<accession>A0ABV0VBV3</accession>
<proteinExistence type="predicted"/>
<feature type="region of interest" description="Disordered" evidence="1">
    <location>
        <begin position="60"/>
        <end position="83"/>
    </location>
</feature>
<keyword evidence="3" id="KW-1185">Reference proteome</keyword>
<feature type="region of interest" description="Disordered" evidence="1">
    <location>
        <begin position="100"/>
        <end position="121"/>
    </location>
</feature>
<dbReference type="Proteomes" id="UP001482620">
    <property type="component" value="Unassembled WGS sequence"/>
</dbReference>
<comment type="caution">
    <text evidence="2">The sequence shown here is derived from an EMBL/GenBank/DDBJ whole genome shotgun (WGS) entry which is preliminary data.</text>
</comment>
<feature type="compositionally biased region" description="Gly residues" evidence="1">
    <location>
        <begin position="100"/>
        <end position="111"/>
    </location>
</feature>
<name>A0ABV0VBV3_9TELE</name>
<evidence type="ECO:0000256" key="1">
    <source>
        <dbReference type="SAM" id="MobiDB-lite"/>
    </source>
</evidence>
<reference evidence="2 3" key="1">
    <citation type="submission" date="2021-06" db="EMBL/GenBank/DDBJ databases">
        <authorList>
            <person name="Palmer J.M."/>
        </authorList>
    </citation>
    <scope>NUCLEOTIDE SEQUENCE [LARGE SCALE GENOMIC DNA]</scope>
    <source>
        <strain evidence="3">if_2019</strain>
        <tissue evidence="2">Muscle</tissue>
    </source>
</reference>
<evidence type="ECO:0000313" key="2">
    <source>
        <dbReference type="EMBL" id="MEQ2253627.1"/>
    </source>
</evidence>